<sequence>MEKFLKKREVVSLSLCTGEAKVEKKRFLKKIATSQGGYHHELPNGEKHGTEIIKECSWVDRTIYKNGKMMKIESFGPSQDWNASYKNMEYRQNDQITITWNEGGVTNFYKDEKIGLEVLGGTSIMLWVGKKGEFLEENLRDSPANFSLEKGSIEYIIAKNFLESFDL</sequence>
<accession>A0AA96IY06</accession>
<evidence type="ECO:0000313" key="1">
    <source>
        <dbReference type="EMBL" id="WNL49696.1"/>
    </source>
</evidence>
<reference evidence="1" key="1">
    <citation type="submission" date="2023-07" db="EMBL/GenBank/DDBJ databases">
        <authorList>
            <person name="Xia Y."/>
        </authorList>
    </citation>
    <scope>NUCLEOTIDE SEQUENCE</scope>
    <source>
        <strain evidence="1">F</strain>
    </source>
</reference>
<dbReference type="EMBL" id="OR343188">
    <property type="protein sequence ID" value="WNL49696.1"/>
    <property type="molecule type" value="Genomic_DNA"/>
</dbReference>
<proteinExistence type="predicted"/>
<gene>
    <name evidence="1" type="ORF">MarFTMF_180</name>
</gene>
<name>A0AA96IY06_9VIRU</name>
<protein>
    <submittedName>
        <fullName evidence="1">MORN repeat containing protein</fullName>
    </submittedName>
</protein>
<organism evidence="1">
    <name type="scientific">Marseillevirus sp</name>
    <dbReference type="NCBI Taxonomy" id="2809551"/>
    <lineage>
        <taxon>Viruses</taxon>
        <taxon>Varidnaviria</taxon>
        <taxon>Bamfordvirae</taxon>
        <taxon>Nucleocytoviricota</taxon>
        <taxon>Megaviricetes</taxon>
        <taxon>Pimascovirales</taxon>
        <taxon>Pimascovirales incertae sedis</taxon>
        <taxon>Marseilleviridae</taxon>
        <taxon>Marseillevirus</taxon>
    </lineage>
</organism>